<sequence length="123" mass="13629">MIIFRRRPLRRILRAAAALRWEGPSRPTRTSNFVAPADDENLSKDTRNIRTDLSLQAVNGNAVCASAICAQGSLSHGSNYEDIAKDDHPTFQFCSTEIGPLSTSAGAANIEKRKKIQFNQQER</sequence>
<evidence type="ECO:0000313" key="1">
    <source>
        <dbReference type="EMBL" id="KAK9426767.1"/>
    </source>
</evidence>
<name>A0ABR2VII8_9PEZI</name>
<organism evidence="1 2">
    <name type="scientific">Seiridium unicorne</name>
    <dbReference type="NCBI Taxonomy" id="138068"/>
    <lineage>
        <taxon>Eukaryota</taxon>
        <taxon>Fungi</taxon>
        <taxon>Dikarya</taxon>
        <taxon>Ascomycota</taxon>
        <taxon>Pezizomycotina</taxon>
        <taxon>Sordariomycetes</taxon>
        <taxon>Xylariomycetidae</taxon>
        <taxon>Amphisphaeriales</taxon>
        <taxon>Sporocadaceae</taxon>
        <taxon>Seiridium</taxon>
    </lineage>
</organism>
<dbReference type="Proteomes" id="UP001408356">
    <property type="component" value="Unassembled WGS sequence"/>
</dbReference>
<protein>
    <submittedName>
        <fullName evidence="1">Uncharacterized protein</fullName>
    </submittedName>
</protein>
<accession>A0ABR2VII8</accession>
<evidence type="ECO:0000313" key="2">
    <source>
        <dbReference type="Proteomes" id="UP001408356"/>
    </source>
</evidence>
<proteinExistence type="predicted"/>
<dbReference type="EMBL" id="JARVKF010000001">
    <property type="protein sequence ID" value="KAK9426767.1"/>
    <property type="molecule type" value="Genomic_DNA"/>
</dbReference>
<keyword evidence="2" id="KW-1185">Reference proteome</keyword>
<comment type="caution">
    <text evidence="1">The sequence shown here is derived from an EMBL/GenBank/DDBJ whole genome shotgun (WGS) entry which is preliminary data.</text>
</comment>
<reference evidence="1 2" key="1">
    <citation type="journal article" date="2024" name="J. Plant Pathol.">
        <title>Sequence and assembly of the genome of Seiridium unicorne, isolate CBS 538.82, causal agent of cypress canker disease.</title>
        <authorList>
            <person name="Scali E."/>
            <person name="Rocca G.D."/>
            <person name="Danti R."/>
            <person name="Garbelotto M."/>
            <person name="Barberini S."/>
            <person name="Baroncelli R."/>
            <person name="Emiliani G."/>
        </authorList>
    </citation>
    <scope>NUCLEOTIDE SEQUENCE [LARGE SCALE GENOMIC DNA]</scope>
    <source>
        <strain evidence="1 2">BM-138-508</strain>
    </source>
</reference>
<gene>
    <name evidence="1" type="ORF">SUNI508_00294</name>
</gene>